<reference evidence="2" key="1">
    <citation type="submission" date="2023-06" db="EMBL/GenBank/DDBJ databases">
        <title>Genomic analysis of the entomopathogenic nematode Steinernema hermaphroditum.</title>
        <authorList>
            <person name="Schwarz E.M."/>
            <person name="Heppert J.K."/>
            <person name="Baniya A."/>
            <person name="Schwartz H.T."/>
            <person name="Tan C.-H."/>
            <person name="Antoshechkin I."/>
            <person name="Sternberg P.W."/>
            <person name="Goodrich-Blair H."/>
            <person name="Dillman A.R."/>
        </authorList>
    </citation>
    <scope>NUCLEOTIDE SEQUENCE</scope>
    <source>
        <strain evidence="2">PS9179</strain>
        <tissue evidence="2">Whole animal</tissue>
    </source>
</reference>
<dbReference type="AlphaFoldDB" id="A0AA39LPJ5"/>
<dbReference type="InterPro" id="IPR042868">
    <property type="entry name" value="PHYHIP/PHYHIPL"/>
</dbReference>
<dbReference type="EMBL" id="JAUCMV010000004">
    <property type="protein sequence ID" value="KAK0404868.1"/>
    <property type="molecule type" value="Genomic_DNA"/>
</dbReference>
<dbReference type="InterPro" id="IPR045545">
    <property type="entry name" value="PHYIP/PHIPL_C"/>
</dbReference>
<name>A0AA39LPJ5_9BILA</name>
<keyword evidence="3" id="KW-1185">Reference proteome</keyword>
<sequence>MQKRDFQKRMMSDLVTKEDALPEEVIVFWKSLFCTSSTLAAGCTSRTDSYEDDLILEFRESSLQCIVCWSHTGEPPLKVEYGVEVRNSENIKVASKRGPLQGRHLRVTTEPGETYFVKVICFEENSKCRLLSAEGKFRAVFSLDEMQMLYRRAVVSLGHPHSYQRVEVLYRCKPANYFHEAVEEFSNTMVPYVKDENGHKACPINGSINGLFFSARLNRFRKVPKISPFGDTQFIISANVLLDPDNLLYYFADFYCNSKSHYVTIVVCRPGSDANRFCAQHLPLLPKTQNPFMKIARMPDGECEYYVDQEIWVEIYYTEVVPLSLGRMRNVTAKGLGTSQLGGLEHNRKCTQCNIYPKYE</sequence>
<evidence type="ECO:0000313" key="3">
    <source>
        <dbReference type="Proteomes" id="UP001175271"/>
    </source>
</evidence>
<comment type="caution">
    <text evidence="2">The sequence shown here is derived from an EMBL/GenBank/DDBJ whole genome shotgun (WGS) entry which is preliminary data.</text>
</comment>
<proteinExistence type="predicted"/>
<evidence type="ECO:0000259" key="1">
    <source>
        <dbReference type="Pfam" id="PF19281"/>
    </source>
</evidence>
<dbReference type="PANTHER" id="PTHR15698:SF4">
    <property type="entry name" value="PHYTANOYL-COA HYDROXYLASE-INTERACTING PROTEIN-LIKE C-TERMINAL DOMAIN-CONTAINING PROTEIN"/>
    <property type="match status" value="1"/>
</dbReference>
<accession>A0AA39LPJ5</accession>
<feature type="domain" description="Phytanoyl-CoA hydroxylase-interacting protein-like C-terminal" evidence="1">
    <location>
        <begin position="164"/>
        <end position="355"/>
    </location>
</feature>
<dbReference type="Pfam" id="PF19281">
    <property type="entry name" value="PHYHIP_C"/>
    <property type="match status" value="1"/>
</dbReference>
<gene>
    <name evidence="2" type="ORF">QR680_017671</name>
</gene>
<dbReference type="Proteomes" id="UP001175271">
    <property type="component" value="Unassembled WGS sequence"/>
</dbReference>
<organism evidence="2 3">
    <name type="scientific">Steinernema hermaphroditum</name>
    <dbReference type="NCBI Taxonomy" id="289476"/>
    <lineage>
        <taxon>Eukaryota</taxon>
        <taxon>Metazoa</taxon>
        <taxon>Ecdysozoa</taxon>
        <taxon>Nematoda</taxon>
        <taxon>Chromadorea</taxon>
        <taxon>Rhabditida</taxon>
        <taxon>Tylenchina</taxon>
        <taxon>Panagrolaimomorpha</taxon>
        <taxon>Strongyloidoidea</taxon>
        <taxon>Steinernematidae</taxon>
        <taxon>Steinernema</taxon>
    </lineage>
</organism>
<dbReference type="PANTHER" id="PTHR15698">
    <property type="entry name" value="PROTEIN CBG15099"/>
    <property type="match status" value="1"/>
</dbReference>
<evidence type="ECO:0000313" key="2">
    <source>
        <dbReference type="EMBL" id="KAK0404868.1"/>
    </source>
</evidence>
<dbReference type="GO" id="GO:0005737">
    <property type="term" value="C:cytoplasm"/>
    <property type="evidence" value="ECO:0007669"/>
    <property type="project" value="TreeGrafter"/>
</dbReference>
<protein>
    <recommendedName>
        <fullName evidence="1">Phytanoyl-CoA hydroxylase-interacting protein-like C-terminal domain-containing protein</fullName>
    </recommendedName>
</protein>